<reference evidence="1" key="1">
    <citation type="submission" date="2021-01" db="EMBL/GenBank/DDBJ databases">
        <authorList>
            <person name="Corre E."/>
            <person name="Pelletier E."/>
            <person name="Niang G."/>
            <person name="Scheremetjew M."/>
            <person name="Finn R."/>
            <person name="Kale V."/>
            <person name="Holt S."/>
            <person name="Cochrane G."/>
            <person name="Meng A."/>
            <person name="Brown T."/>
            <person name="Cohen L."/>
        </authorList>
    </citation>
    <scope>NUCLEOTIDE SEQUENCE</scope>
    <source>
        <strain evidence="1">CCMP1381</strain>
    </source>
</reference>
<accession>A0A7S2C487</accession>
<protein>
    <submittedName>
        <fullName evidence="1">Uncharacterized protein</fullName>
    </submittedName>
</protein>
<dbReference type="EMBL" id="HBGS01023684">
    <property type="protein sequence ID" value="CAD9414792.1"/>
    <property type="molecule type" value="Transcribed_RNA"/>
</dbReference>
<gene>
    <name evidence="1" type="ORF">DSPE1174_LOCUS12030</name>
</gene>
<name>A0A7S2C487_9STRA</name>
<proteinExistence type="predicted"/>
<dbReference type="AlphaFoldDB" id="A0A7S2C487"/>
<evidence type="ECO:0000313" key="1">
    <source>
        <dbReference type="EMBL" id="CAD9414792.1"/>
    </source>
</evidence>
<sequence length="167" mass="18750">MSVACLEQNRAFVVPVGKQYDVHAMEGGILSFDATIKHRAMLTTSGVRFSSSAFSCKETMDFLKCTSKHLDDSMPGLILNDIKANPAPGRYVRRSSRAKKKAKSFRPKKGEIVLVDGKKWKKPGEWAKAKVEEVLLSRVTNRLVFKLQYSGSPMWDEAFLNELRPAI</sequence>
<organism evidence="1">
    <name type="scientific">Octactis speculum</name>
    <dbReference type="NCBI Taxonomy" id="3111310"/>
    <lineage>
        <taxon>Eukaryota</taxon>
        <taxon>Sar</taxon>
        <taxon>Stramenopiles</taxon>
        <taxon>Ochrophyta</taxon>
        <taxon>Dictyochophyceae</taxon>
        <taxon>Dictyochales</taxon>
        <taxon>Dictyochaceae</taxon>
        <taxon>Octactis</taxon>
    </lineage>
</organism>